<reference evidence="2 3" key="1">
    <citation type="journal article" date="2016" name="Nat. Commun.">
        <title>Thousands of microbial genomes shed light on interconnected biogeochemical processes in an aquifer system.</title>
        <authorList>
            <person name="Anantharaman K."/>
            <person name="Brown C.T."/>
            <person name="Hug L.A."/>
            <person name="Sharon I."/>
            <person name="Castelle C.J."/>
            <person name="Probst A.J."/>
            <person name="Thomas B.C."/>
            <person name="Singh A."/>
            <person name="Wilkins M.J."/>
            <person name="Karaoz U."/>
            <person name="Brodie E.L."/>
            <person name="Williams K.H."/>
            <person name="Hubbard S.S."/>
            <person name="Banfield J.F."/>
        </authorList>
    </citation>
    <scope>NUCLEOTIDE SEQUENCE [LARGE SCALE GENOMIC DNA]</scope>
</reference>
<dbReference type="EMBL" id="MHJI01000029">
    <property type="protein sequence ID" value="OGY64911.1"/>
    <property type="molecule type" value="Genomic_DNA"/>
</dbReference>
<proteinExistence type="predicted"/>
<gene>
    <name evidence="2" type="ORF">A3A04_01520</name>
</gene>
<dbReference type="AlphaFoldDB" id="A0A1G1ZK80"/>
<evidence type="ECO:0000313" key="2">
    <source>
        <dbReference type="EMBL" id="OGY64911.1"/>
    </source>
</evidence>
<protein>
    <recommendedName>
        <fullName evidence="1">VOC domain-containing protein</fullName>
    </recommendedName>
</protein>
<dbReference type="Gene3D" id="3.10.180.10">
    <property type="entry name" value="2,3-Dihydroxybiphenyl 1,2-Dioxygenase, domain 1"/>
    <property type="match status" value="1"/>
</dbReference>
<sequence>MSKVYFDHVYVSVQDINRAIKFYETLLDKKVSHREENTWADFDIGSGCYFGLINPEIIGNERKIGNNSIPVFATDNVDDIYQKAKNAGAKIIHDIETLKYTDYFYRVFLCEDTEGNLIEIAQYERS</sequence>
<dbReference type="PROSITE" id="PS51819">
    <property type="entry name" value="VOC"/>
    <property type="match status" value="1"/>
</dbReference>
<accession>A0A1G1ZK80</accession>
<dbReference type="InterPro" id="IPR052164">
    <property type="entry name" value="Anthracycline_SecMetBiosynth"/>
</dbReference>
<name>A0A1G1ZK80_9BACT</name>
<dbReference type="SUPFAM" id="SSF54593">
    <property type="entry name" value="Glyoxalase/Bleomycin resistance protein/Dihydroxybiphenyl dioxygenase"/>
    <property type="match status" value="1"/>
</dbReference>
<dbReference type="PANTHER" id="PTHR33993">
    <property type="entry name" value="GLYOXALASE-RELATED"/>
    <property type="match status" value="1"/>
</dbReference>
<organism evidence="2 3">
    <name type="scientific">Candidatus Harrisonbacteria bacterium RIFCSPLOWO2_01_FULL_40_28</name>
    <dbReference type="NCBI Taxonomy" id="1798406"/>
    <lineage>
        <taxon>Bacteria</taxon>
        <taxon>Candidatus Harrisoniibacteriota</taxon>
    </lineage>
</organism>
<evidence type="ECO:0000259" key="1">
    <source>
        <dbReference type="PROSITE" id="PS51819"/>
    </source>
</evidence>
<dbReference type="Proteomes" id="UP000178517">
    <property type="component" value="Unassembled WGS sequence"/>
</dbReference>
<dbReference type="PANTHER" id="PTHR33993:SF2">
    <property type="entry name" value="VOC DOMAIN-CONTAINING PROTEIN"/>
    <property type="match status" value="1"/>
</dbReference>
<dbReference type="InterPro" id="IPR037523">
    <property type="entry name" value="VOC_core"/>
</dbReference>
<feature type="domain" description="VOC" evidence="1">
    <location>
        <begin position="5"/>
        <end position="123"/>
    </location>
</feature>
<dbReference type="InterPro" id="IPR029068">
    <property type="entry name" value="Glyas_Bleomycin-R_OHBP_Dase"/>
</dbReference>
<comment type="caution">
    <text evidence="2">The sequence shown here is derived from an EMBL/GenBank/DDBJ whole genome shotgun (WGS) entry which is preliminary data.</text>
</comment>
<dbReference type="CDD" id="cd06587">
    <property type="entry name" value="VOC"/>
    <property type="match status" value="1"/>
</dbReference>
<evidence type="ECO:0000313" key="3">
    <source>
        <dbReference type="Proteomes" id="UP000178517"/>
    </source>
</evidence>
<dbReference type="Pfam" id="PF00903">
    <property type="entry name" value="Glyoxalase"/>
    <property type="match status" value="1"/>
</dbReference>
<dbReference type="InterPro" id="IPR004360">
    <property type="entry name" value="Glyas_Fos-R_dOase_dom"/>
</dbReference>